<keyword evidence="4" id="KW-0862">Zinc</keyword>
<dbReference type="OrthoDB" id="9801445at2"/>
<comment type="cofactor">
    <cofactor evidence="1">
        <name>Zn(2+)</name>
        <dbReference type="ChEBI" id="CHEBI:29105"/>
    </cofactor>
</comment>
<evidence type="ECO:0000256" key="4">
    <source>
        <dbReference type="ARBA" id="ARBA00022833"/>
    </source>
</evidence>
<dbReference type="PANTHER" id="PTHR35005">
    <property type="entry name" value="3-DEHYDRO-SCYLLO-INOSOSE HYDROLASE"/>
    <property type="match status" value="1"/>
</dbReference>
<dbReference type="EMBL" id="BKAG01000004">
    <property type="protein sequence ID" value="GEP41572.1"/>
    <property type="molecule type" value="Genomic_DNA"/>
</dbReference>
<dbReference type="InterPro" id="IPR003785">
    <property type="entry name" value="Creatininase/forma_Hydrolase"/>
</dbReference>
<dbReference type="AlphaFoldDB" id="A0A512M4B8"/>
<protein>
    <submittedName>
        <fullName evidence="6">Creatininase</fullName>
    </submittedName>
</protein>
<comment type="caution">
    <text evidence="6">The sequence shown here is derived from an EMBL/GenBank/DDBJ whole genome shotgun (WGS) entry which is preliminary data.</text>
</comment>
<dbReference type="Pfam" id="PF02633">
    <property type="entry name" value="Creatininase"/>
    <property type="match status" value="1"/>
</dbReference>
<gene>
    <name evidence="6" type="ORF">BGE01nite_08630</name>
</gene>
<reference evidence="6 7" key="1">
    <citation type="submission" date="2019-07" db="EMBL/GenBank/DDBJ databases">
        <title>Whole genome shotgun sequence of Brevifollis gellanilyticus NBRC 108608.</title>
        <authorList>
            <person name="Hosoyama A."/>
            <person name="Uohara A."/>
            <person name="Ohji S."/>
            <person name="Ichikawa N."/>
        </authorList>
    </citation>
    <scope>NUCLEOTIDE SEQUENCE [LARGE SCALE GENOMIC DNA]</scope>
    <source>
        <strain evidence="6 7">NBRC 108608</strain>
    </source>
</reference>
<evidence type="ECO:0000256" key="1">
    <source>
        <dbReference type="ARBA" id="ARBA00001947"/>
    </source>
</evidence>
<organism evidence="6 7">
    <name type="scientific">Brevifollis gellanilyticus</name>
    <dbReference type="NCBI Taxonomy" id="748831"/>
    <lineage>
        <taxon>Bacteria</taxon>
        <taxon>Pseudomonadati</taxon>
        <taxon>Verrucomicrobiota</taxon>
        <taxon>Verrucomicrobiia</taxon>
        <taxon>Verrucomicrobiales</taxon>
        <taxon>Verrucomicrobiaceae</taxon>
    </lineage>
</organism>
<dbReference type="PANTHER" id="PTHR35005:SF1">
    <property type="entry name" value="2-AMINO-5-FORMYLAMINO-6-RIBOSYLAMINOPYRIMIDIN-4(3H)-ONE 5'-MONOPHOSPHATE DEFORMYLASE"/>
    <property type="match status" value="1"/>
</dbReference>
<sequence>MLLAELTWPDIASLSKDTPVVFPVAALEQHGRHMPVFTDSMLMGEIARRAELELKREVLFAPLQWLGNSHHHMDFPGTMSAEPRVYLDLLCGLMENFISHGFRRLIILNGHGGNDVPGKQAVFELRQKHRARNDLLLLFATYWNLVVEPAKAHPDLQQQVMGHACEWETSMVLRLAPHLVKGHETVGNVPFGNAFEPASRGWIMNDRSELGHVGDPTTASAEKGEALFQAFTSGTVAMLKRVIAWDGASWEG</sequence>
<dbReference type="GO" id="GO:0016811">
    <property type="term" value="F:hydrolase activity, acting on carbon-nitrogen (but not peptide) bonds, in linear amides"/>
    <property type="evidence" value="ECO:0007669"/>
    <property type="project" value="TreeGrafter"/>
</dbReference>
<dbReference type="SUPFAM" id="SSF102215">
    <property type="entry name" value="Creatininase"/>
    <property type="match status" value="1"/>
</dbReference>
<comment type="similarity">
    <text evidence="5">Belongs to the creatininase superfamily.</text>
</comment>
<keyword evidence="3" id="KW-0378">Hydrolase</keyword>
<dbReference type="Gene3D" id="3.40.50.10310">
    <property type="entry name" value="Creatininase"/>
    <property type="match status" value="1"/>
</dbReference>
<proteinExistence type="inferred from homology"/>
<dbReference type="GO" id="GO:0046872">
    <property type="term" value="F:metal ion binding"/>
    <property type="evidence" value="ECO:0007669"/>
    <property type="project" value="UniProtKB-KW"/>
</dbReference>
<dbReference type="InterPro" id="IPR024087">
    <property type="entry name" value="Creatininase-like_sf"/>
</dbReference>
<keyword evidence="2" id="KW-0479">Metal-binding</keyword>
<evidence type="ECO:0000256" key="3">
    <source>
        <dbReference type="ARBA" id="ARBA00022801"/>
    </source>
</evidence>
<dbReference type="RefSeq" id="WP_146849032.1">
    <property type="nucleotide sequence ID" value="NZ_BKAG01000004.1"/>
</dbReference>
<dbReference type="GO" id="GO:0009231">
    <property type="term" value="P:riboflavin biosynthetic process"/>
    <property type="evidence" value="ECO:0007669"/>
    <property type="project" value="TreeGrafter"/>
</dbReference>
<name>A0A512M4B8_9BACT</name>
<evidence type="ECO:0000313" key="7">
    <source>
        <dbReference type="Proteomes" id="UP000321577"/>
    </source>
</evidence>
<evidence type="ECO:0000256" key="2">
    <source>
        <dbReference type="ARBA" id="ARBA00022723"/>
    </source>
</evidence>
<dbReference type="Proteomes" id="UP000321577">
    <property type="component" value="Unassembled WGS sequence"/>
</dbReference>
<evidence type="ECO:0000313" key="6">
    <source>
        <dbReference type="EMBL" id="GEP41572.1"/>
    </source>
</evidence>
<evidence type="ECO:0000256" key="5">
    <source>
        <dbReference type="ARBA" id="ARBA00024029"/>
    </source>
</evidence>
<accession>A0A512M4B8</accession>
<keyword evidence="7" id="KW-1185">Reference proteome</keyword>